<dbReference type="AlphaFoldDB" id="A0AAV9WDP2"/>
<dbReference type="Proteomes" id="UP001370758">
    <property type="component" value="Unassembled WGS sequence"/>
</dbReference>
<protein>
    <submittedName>
        <fullName evidence="2">Uncharacterized protein</fullName>
    </submittedName>
</protein>
<proteinExistence type="predicted"/>
<evidence type="ECO:0000256" key="1">
    <source>
        <dbReference type="SAM" id="MobiDB-lite"/>
    </source>
</evidence>
<keyword evidence="3" id="KW-1185">Reference proteome</keyword>
<feature type="region of interest" description="Disordered" evidence="1">
    <location>
        <begin position="1"/>
        <end position="38"/>
    </location>
</feature>
<organism evidence="2 3">
    <name type="scientific">Arthrobotrys musiformis</name>
    <dbReference type="NCBI Taxonomy" id="47236"/>
    <lineage>
        <taxon>Eukaryota</taxon>
        <taxon>Fungi</taxon>
        <taxon>Dikarya</taxon>
        <taxon>Ascomycota</taxon>
        <taxon>Pezizomycotina</taxon>
        <taxon>Orbiliomycetes</taxon>
        <taxon>Orbiliales</taxon>
        <taxon>Orbiliaceae</taxon>
        <taxon>Arthrobotrys</taxon>
    </lineage>
</organism>
<comment type="caution">
    <text evidence="2">The sequence shown here is derived from an EMBL/GenBank/DDBJ whole genome shotgun (WGS) entry which is preliminary data.</text>
</comment>
<feature type="compositionally biased region" description="Polar residues" evidence="1">
    <location>
        <begin position="1"/>
        <end position="12"/>
    </location>
</feature>
<accession>A0AAV9WDP2</accession>
<feature type="compositionally biased region" description="Polar residues" evidence="1">
    <location>
        <begin position="22"/>
        <end position="31"/>
    </location>
</feature>
<evidence type="ECO:0000313" key="2">
    <source>
        <dbReference type="EMBL" id="KAK6506928.1"/>
    </source>
</evidence>
<gene>
    <name evidence="2" type="ORF">TWF481_005387</name>
</gene>
<dbReference type="EMBL" id="JAVHJL010000003">
    <property type="protein sequence ID" value="KAK6506928.1"/>
    <property type="molecule type" value="Genomic_DNA"/>
</dbReference>
<evidence type="ECO:0000313" key="3">
    <source>
        <dbReference type="Proteomes" id="UP001370758"/>
    </source>
</evidence>
<sequence>MSTSTKETSQTLLEEPSDGAGDSSNSSTENNPIPPPQEPKAIFIREIFDLNGLESLIDLTTLPWAPKFYFVENTNDQRLTGREHITSMNGISARIEALCRFFETHPHKRADHSVMVHRVMQNFKLTFRPYFPCKDAWFGEGRLWIMYLNYTEFVMEIEEELREYPYLDKNKARFQIQGFTNAFLDEGNFMRYVEHLKRIKKKMVKFRKAIDFMVKYLGDEKRATMRILSACRRFKALQRARSGRMTRSSRPCICLTDEWEREAWALLGLPHKPSN</sequence>
<name>A0AAV9WDP2_9PEZI</name>
<reference evidence="2 3" key="1">
    <citation type="submission" date="2023-08" db="EMBL/GenBank/DDBJ databases">
        <authorList>
            <person name="Palmer J.M."/>
        </authorList>
    </citation>
    <scope>NUCLEOTIDE SEQUENCE [LARGE SCALE GENOMIC DNA]</scope>
    <source>
        <strain evidence="2 3">TWF481</strain>
    </source>
</reference>